<dbReference type="EMBL" id="JWZT01003483">
    <property type="protein sequence ID" value="KII66696.1"/>
    <property type="molecule type" value="Genomic_DNA"/>
</dbReference>
<accession>A0A0C2MHX4</accession>
<comment type="caution">
    <text evidence="1">The sequence shown here is derived from an EMBL/GenBank/DDBJ whole genome shotgun (WGS) entry which is preliminary data.</text>
</comment>
<name>A0A0C2MHX4_THEKT</name>
<gene>
    <name evidence="1" type="ORF">RF11_04853</name>
</gene>
<evidence type="ECO:0000313" key="2">
    <source>
        <dbReference type="Proteomes" id="UP000031668"/>
    </source>
</evidence>
<organism evidence="1 2">
    <name type="scientific">Thelohanellus kitauei</name>
    <name type="common">Myxosporean</name>
    <dbReference type="NCBI Taxonomy" id="669202"/>
    <lineage>
        <taxon>Eukaryota</taxon>
        <taxon>Metazoa</taxon>
        <taxon>Cnidaria</taxon>
        <taxon>Myxozoa</taxon>
        <taxon>Myxosporea</taxon>
        <taxon>Bivalvulida</taxon>
        <taxon>Platysporina</taxon>
        <taxon>Myxobolidae</taxon>
        <taxon>Thelohanellus</taxon>
    </lineage>
</organism>
<keyword evidence="2" id="KW-1185">Reference proteome</keyword>
<dbReference type="AlphaFoldDB" id="A0A0C2MHX4"/>
<dbReference type="Proteomes" id="UP000031668">
    <property type="component" value="Unassembled WGS sequence"/>
</dbReference>
<reference evidence="1 2" key="1">
    <citation type="journal article" date="2014" name="Genome Biol. Evol.">
        <title>The genome of the myxosporean Thelohanellus kitauei shows adaptations to nutrient acquisition within its fish host.</title>
        <authorList>
            <person name="Yang Y."/>
            <person name="Xiong J."/>
            <person name="Zhou Z."/>
            <person name="Huo F."/>
            <person name="Miao W."/>
            <person name="Ran C."/>
            <person name="Liu Y."/>
            <person name="Zhang J."/>
            <person name="Feng J."/>
            <person name="Wang M."/>
            <person name="Wang M."/>
            <person name="Wang L."/>
            <person name="Yao B."/>
        </authorList>
    </citation>
    <scope>NUCLEOTIDE SEQUENCE [LARGE SCALE GENOMIC DNA]</scope>
    <source>
        <strain evidence="1">Wuqing</strain>
    </source>
</reference>
<sequence>MAVLEGEKIQQVNKRLNIPESTIRAMLRKHLTKWRNSGITTGVGVEVAHFLAGAPSSTDSHIFIPKFVSPTGQNLISCIHTGKLFEMFIPMMIQTQNPQILWRNLVKISVISSASRYYDFPEFSIR</sequence>
<protein>
    <submittedName>
        <fullName evidence="1">Uncharacterized protein</fullName>
    </submittedName>
</protein>
<proteinExistence type="predicted"/>
<evidence type="ECO:0000313" key="1">
    <source>
        <dbReference type="EMBL" id="KII66696.1"/>
    </source>
</evidence>